<dbReference type="Pfam" id="PF00535">
    <property type="entry name" value="Glycos_transf_2"/>
    <property type="match status" value="1"/>
</dbReference>
<evidence type="ECO:0000313" key="3">
    <source>
        <dbReference type="Proteomes" id="UP001596163"/>
    </source>
</evidence>
<dbReference type="EMBL" id="JBHSKS010000001">
    <property type="protein sequence ID" value="MFC5190304.1"/>
    <property type="molecule type" value="Genomic_DNA"/>
</dbReference>
<gene>
    <name evidence="2" type="ORF">ACFPIK_00890</name>
</gene>
<name>A0ABW0BTH8_9BACT</name>
<accession>A0ABW0BTH8</accession>
<sequence>MEPRFSLIIPSYNRAATLVRAMESVLHQTFPAFEIIVVDDGSTDQTRQVVERYPSVRYCYQENQGVSAARNKGAELATGDWLIFLDSDDELVPSALHDFSNSIMKKPTATILLGGYYLRKNGIERTYVPEPGKYIGYLSGSFAIRRKVFEQIGGYDAELKFAENTELFFRLDRKEWERVEIPNPVLKYHQASSGGNNNLGAMSDSILYILKKHPDLDFQVQRLYHQILGVNYLRFRQFSEARKHLFRAYLLKPFKLDTLVRLGIALIPSLVKRLYSPNPIHK</sequence>
<evidence type="ECO:0000259" key="1">
    <source>
        <dbReference type="Pfam" id="PF00535"/>
    </source>
</evidence>
<feature type="domain" description="Glycosyltransferase 2-like" evidence="1">
    <location>
        <begin position="6"/>
        <end position="122"/>
    </location>
</feature>
<dbReference type="InterPro" id="IPR029044">
    <property type="entry name" value="Nucleotide-diphossugar_trans"/>
</dbReference>
<reference evidence="3" key="1">
    <citation type="journal article" date="2019" name="Int. J. Syst. Evol. Microbiol.">
        <title>The Global Catalogue of Microorganisms (GCM) 10K type strain sequencing project: providing services to taxonomists for standard genome sequencing and annotation.</title>
        <authorList>
            <consortium name="The Broad Institute Genomics Platform"/>
            <consortium name="The Broad Institute Genome Sequencing Center for Infectious Disease"/>
            <person name="Wu L."/>
            <person name="Ma J."/>
        </authorList>
    </citation>
    <scope>NUCLEOTIDE SEQUENCE [LARGE SCALE GENOMIC DNA]</scope>
    <source>
        <strain evidence="3">CGMCC 1.7030</strain>
    </source>
</reference>
<dbReference type="InterPro" id="IPR050834">
    <property type="entry name" value="Glycosyltransf_2"/>
</dbReference>
<dbReference type="PANTHER" id="PTHR43685">
    <property type="entry name" value="GLYCOSYLTRANSFERASE"/>
    <property type="match status" value="1"/>
</dbReference>
<protein>
    <submittedName>
        <fullName evidence="2">Glycosyltransferase family 2 protein</fullName>
    </submittedName>
</protein>
<keyword evidence="3" id="KW-1185">Reference proteome</keyword>
<organism evidence="2 3">
    <name type="scientific">Algoriphagus aquatilis</name>
    <dbReference type="NCBI Taxonomy" id="490186"/>
    <lineage>
        <taxon>Bacteria</taxon>
        <taxon>Pseudomonadati</taxon>
        <taxon>Bacteroidota</taxon>
        <taxon>Cytophagia</taxon>
        <taxon>Cytophagales</taxon>
        <taxon>Cyclobacteriaceae</taxon>
        <taxon>Algoriphagus</taxon>
    </lineage>
</organism>
<comment type="caution">
    <text evidence="2">The sequence shown here is derived from an EMBL/GenBank/DDBJ whole genome shotgun (WGS) entry which is preliminary data.</text>
</comment>
<dbReference type="PANTHER" id="PTHR43685:SF2">
    <property type="entry name" value="GLYCOSYLTRANSFERASE 2-LIKE DOMAIN-CONTAINING PROTEIN"/>
    <property type="match status" value="1"/>
</dbReference>
<dbReference type="Proteomes" id="UP001596163">
    <property type="component" value="Unassembled WGS sequence"/>
</dbReference>
<dbReference type="SUPFAM" id="SSF53448">
    <property type="entry name" value="Nucleotide-diphospho-sugar transferases"/>
    <property type="match status" value="1"/>
</dbReference>
<dbReference type="RefSeq" id="WP_377911250.1">
    <property type="nucleotide sequence ID" value="NZ_JBHSKS010000001.1"/>
</dbReference>
<dbReference type="InterPro" id="IPR001173">
    <property type="entry name" value="Glyco_trans_2-like"/>
</dbReference>
<proteinExistence type="predicted"/>
<dbReference type="Gene3D" id="3.90.550.10">
    <property type="entry name" value="Spore Coat Polysaccharide Biosynthesis Protein SpsA, Chain A"/>
    <property type="match status" value="1"/>
</dbReference>
<evidence type="ECO:0000313" key="2">
    <source>
        <dbReference type="EMBL" id="MFC5190304.1"/>
    </source>
</evidence>